<dbReference type="OrthoDB" id="9773461at2"/>
<name>A0A5S9F3N7_UABAM</name>
<dbReference type="InterPro" id="IPR002872">
    <property type="entry name" value="Proline_DH_dom"/>
</dbReference>
<dbReference type="GO" id="GO:0004657">
    <property type="term" value="F:proline dehydrogenase activity"/>
    <property type="evidence" value="ECO:0007669"/>
    <property type="project" value="UniProtKB-EC"/>
</dbReference>
<dbReference type="GO" id="GO:0000166">
    <property type="term" value="F:nucleotide binding"/>
    <property type="evidence" value="ECO:0007669"/>
    <property type="project" value="UniProtKB-KW"/>
</dbReference>
<keyword evidence="6" id="KW-0560">Oxidoreductase</keyword>
<gene>
    <name evidence="12" type="ORF">UABAM_03237</name>
</gene>
<dbReference type="Proteomes" id="UP000326354">
    <property type="component" value="Chromosome"/>
</dbReference>
<dbReference type="GO" id="GO:0010133">
    <property type="term" value="P:L-proline catabolic process to L-glutamate"/>
    <property type="evidence" value="ECO:0007669"/>
    <property type="project" value="UniProtKB-UniPathway"/>
</dbReference>
<dbReference type="AlphaFoldDB" id="A0A5S9F3N7"/>
<feature type="binding site" evidence="9">
    <location>
        <position position="282"/>
    </location>
    <ligand>
        <name>substrate</name>
    </ligand>
</feature>
<dbReference type="InterPro" id="IPR015659">
    <property type="entry name" value="Proline_oxidase"/>
</dbReference>
<evidence type="ECO:0000256" key="1">
    <source>
        <dbReference type="ARBA" id="ARBA00004739"/>
    </source>
</evidence>
<dbReference type="InterPro" id="IPR008219">
    <property type="entry name" value="PRODH_bac_arc"/>
</dbReference>
<evidence type="ECO:0000256" key="8">
    <source>
        <dbReference type="ARBA" id="ARBA00048779"/>
    </source>
</evidence>
<comment type="cofactor">
    <cofactor evidence="10">
        <name>FAD</name>
        <dbReference type="ChEBI" id="CHEBI:57692"/>
    </cofactor>
    <text evidence="10">Binds 1 FAD per subunit.</text>
</comment>
<evidence type="ECO:0000256" key="4">
    <source>
        <dbReference type="ARBA" id="ARBA00022741"/>
    </source>
</evidence>
<evidence type="ECO:0000256" key="5">
    <source>
        <dbReference type="ARBA" id="ARBA00022827"/>
    </source>
</evidence>
<dbReference type="PANTHER" id="PTHR13914">
    <property type="entry name" value="PROLINE OXIDASE"/>
    <property type="match status" value="1"/>
</dbReference>
<dbReference type="Pfam" id="PF01619">
    <property type="entry name" value="Pro_dh"/>
    <property type="match status" value="1"/>
</dbReference>
<dbReference type="InterPro" id="IPR029041">
    <property type="entry name" value="FAD-linked_oxidoreductase-like"/>
</dbReference>
<feature type="binding site" evidence="10">
    <location>
        <position position="155"/>
    </location>
    <ligand>
        <name>FAD</name>
        <dbReference type="ChEBI" id="CHEBI:57692"/>
    </ligand>
</feature>
<accession>A0A5S9F3N7</accession>
<feature type="binding site" evidence="10">
    <location>
        <begin position="219"/>
        <end position="220"/>
    </location>
    <ligand>
        <name>FAD</name>
        <dbReference type="ChEBI" id="CHEBI:57692"/>
    </ligand>
</feature>
<evidence type="ECO:0000256" key="3">
    <source>
        <dbReference type="ARBA" id="ARBA00022630"/>
    </source>
</evidence>
<evidence type="ECO:0000256" key="2">
    <source>
        <dbReference type="ARBA" id="ARBA00012695"/>
    </source>
</evidence>
<evidence type="ECO:0000259" key="11">
    <source>
        <dbReference type="Pfam" id="PF01619"/>
    </source>
</evidence>
<dbReference type="PIRSF" id="PIRSF000196">
    <property type="entry name" value="Pro_dehydrog"/>
    <property type="match status" value="1"/>
</dbReference>
<sequence length="302" mass="34720">MRLFNSLVAHTLPYVPKSIVGLVSKRYLAGETIASAMATAKALNEEGAVCTIDLLGEFVTSESEVQKTIALYKDIITKIHEEKVTSSISLKPTSFGALIDREQCAKNIYDLVVFAKEKDVQVTIDMEDHPYTDFTLETYDKLRKEFPQHIRTVVQAYLKRTLPDVKKLAESERCCLRLCKGIYDEPADISYKDRNKVNENYLAILRVMMEKKSYVGIATHDDYLVYKAFEMIEEFSLTEKDYEFQMLLGVRSELRKEILGKGHPLRIYIPFGEKWYEYSLRRLKENPNIAGNIIKGVLTFGR</sequence>
<dbReference type="KEGG" id="uam:UABAM_03237"/>
<evidence type="ECO:0000256" key="6">
    <source>
        <dbReference type="ARBA" id="ARBA00023002"/>
    </source>
</evidence>
<dbReference type="PANTHER" id="PTHR13914:SF0">
    <property type="entry name" value="PROLINE DEHYDROGENASE 1, MITOCHONDRIAL"/>
    <property type="match status" value="1"/>
</dbReference>
<dbReference type="EMBL" id="AP019860">
    <property type="protein sequence ID" value="BBM84876.1"/>
    <property type="molecule type" value="Genomic_DNA"/>
</dbReference>
<evidence type="ECO:0000256" key="9">
    <source>
        <dbReference type="PIRSR" id="PIRSR000196-1"/>
    </source>
</evidence>
<comment type="catalytic activity">
    <reaction evidence="8">
        <text>L-proline + a quinone = (S)-1-pyrroline-5-carboxylate + a quinol + H(+)</text>
        <dbReference type="Rhea" id="RHEA:23784"/>
        <dbReference type="ChEBI" id="CHEBI:15378"/>
        <dbReference type="ChEBI" id="CHEBI:17388"/>
        <dbReference type="ChEBI" id="CHEBI:24646"/>
        <dbReference type="ChEBI" id="CHEBI:60039"/>
        <dbReference type="ChEBI" id="CHEBI:132124"/>
        <dbReference type="EC" id="1.5.5.2"/>
    </reaction>
</comment>
<feature type="domain" description="Proline dehydrogenase" evidence="11">
    <location>
        <begin position="37"/>
        <end position="289"/>
    </location>
</feature>
<dbReference type="EC" id="1.5.5.2" evidence="2"/>
<keyword evidence="13" id="KW-1185">Reference proteome</keyword>
<evidence type="ECO:0000313" key="13">
    <source>
        <dbReference type="Proteomes" id="UP000326354"/>
    </source>
</evidence>
<comment type="pathway">
    <text evidence="1">Amino-acid degradation; L-proline degradation into L-glutamate; L-glutamate from L-proline: step 1/2.</text>
</comment>
<proteinExistence type="predicted"/>
<evidence type="ECO:0000256" key="10">
    <source>
        <dbReference type="PIRSR" id="PIRSR000196-2"/>
    </source>
</evidence>
<organism evidence="12 13">
    <name type="scientific">Uabimicrobium amorphum</name>
    <dbReference type="NCBI Taxonomy" id="2596890"/>
    <lineage>
        <taxon>Bacteria</taxon>
        <taxon>Pseudomonadati</taxon>
        <taxon>Planctomycetota</taxon>
        <taxon>Candidatus Uabimicrobiia</taxon>
        <taxon>Candidatus Uabimicrobiales</taxon>
        <taxon>Candidatus Uabimicrobiaceae</taxon>
        <taxon>Candidatus Uabimicrobium</taxon>
    </lineage>
</organism>
<feature type="binding site" evidence="9">
    <location>
        <position position="91"/>
    </location>
    <ligand>
        <name>substrate</name>
    </ligand>
</feature>
<evidence type="ECO:0000256" key="7">
    <source>
        <dbReference type="ARBA" id="ARBA00023062"/>
    </source>
</evidence>
<reference evidence="12 13" key="1">
    <citation type="submission" date="2019-08" db="EMBL/GenBank/DDBJ databases">
        <title>Complete genome sequence of Candidatus Uab amorphum.</title>
        <authorList>
            <person name="Shiratori T."/>
            <person name="Suzuki S."/>
            <person name="Kakizawa Y."/>
            <person name="Ishida K."/>
        </authorList>
    </citation>
    <scope>NUCLEOTIDE SEQUENCE [LARGE SCALE GENOMIC DNA]</scope>
    <source>
        <strain evidence="12 13">SRT547</strain>
    </source>
</reference>
<feature type="binding site" evidence="9">
    <location>
        <position position="281"/>
    </location>
    <ligand>
        <name>substrate</name>
    </ligand>
</feature>
<keyword evidence="4 10" id="KW-0547">Nucleotide-binding</keyword>
<keyword evidence="5 10" id="KW-0274">FAD</keyword>
<dbReference type="SUPFAM" id="SSF51730">
    <property type="entry name" value="FAD-linked oxidoreductase"/>
    <property type="match status" value="1"/>
</dbReference>
<dbReference type="Gene3D" id="3.20.20.220">
    <property type="match status" value="1"/>
</dbReference>
<protein>
    <recommendedName>
        <fullName evidence="2">proline dehydrogenase</fullName>
        <ecNumber evidence="2">1.5.5.2</ecNumber>
    </recommendedName>
</protein>
<evidence type="ECO:0000313" key="12">
    <source>
        <dbReference type="EMBL" id="BBM84876.1"/>
    </source>
</evidence>
<dbReference type="RefSeq" id="WP_151969005.1">
    <property type="nucleotide sequence ID" value="NZ_AP019860.1"/>
</dbReference>
<dbReference type="UniPathway" id="UPA00261">
    <property type="reaction ID" value="UER00373"/>
</dbReference>
<keyword evidence="7" id="KW-0642">Proline metabolism</keyword>
<feature type="binding site" evidence="10">
    <location>
        <position position="126"/>
    </location>
    <ligand>
        <name>FAD</name>
        <dbReference type="ChEBI" id="CHEBI:57692"/>
    </ligand>
</feature>
<keyword evidence="3" id="KW-0285">Flavoprotein</keyword>